<dbReference type="EMBL" id="SACT01000008">
    <property type="protein sequence ID" value="RVT49396.1"/>
    <property type="molecule type" value="Genomic_DNA"/>
</dbReference>
<protein>
    <recommendedName>
        <fullName evidence="5">SPOR domain-containing protein</fullName>
    </recommendedName>
</protein>
<evidence type="ECO:0000256" key="1">
    <source>
        <dbReference type="SAM" id="MobiDB-lite"/>
    </source>
</evidence>
<dbReference type="RefSeq" id="WP_128200147.1">
    <property type="nucleotide sequence ID" value="NZ_SACT01000008.1"/>
</dbReference>
<evidence type="ECO:0000313" key="3">
    <source>
        <dbReference type="EMBL" id="RVT49396.1"/>
    </source>
</evidence>
<dbReference type="AlphaFoldDB" id="A0A3S2VUW2"/>
<keyword evidence="2" id="KW-0812">Transmembrane</keyword>
<keyword evidence="2" id="KW-1133">Transmembrane helix</keyword>
<reference evidence="3 4" key="1">
    <citation type="submission" date="2019-01" db="EMBL/GenBank/DDBJ databases">
        <authorList>
            <person name="Chen W.-M."/>
        </authorList>
    </citation>
    <scope>NUCLEOTIDE SEQUENCE [LARGE SCALE GENOMIC DNA]</scope>
    <source>
        <strain evidence="3 4">ICH-3</strain>
    </source>
</reference>
<dbReference type="OrthoDB" id="8881398at2"/>
<name>A0A3S2VUW2_9BURK</name>
<comment type="caution">
    <text evidence="3">The sequence shown here is derived from an EMBL/GenBank/DDBJ whole genome shotgun (WGS) entry which is preliminary data.</text>
</comment>
<evidence type="ECO:0008006" key="5">
    <source>
        <dbReference type="Google" id="ProtNLM"/>
    </source>
</evidence>
<accession>A0A3S2VUW2</accession>
<dbReference type="Proteomes" id="UP000288178">
    <property type="component" value="Unassembled WGS sequence"/>
</dbReference>
<keyword evidence="4" id="KW-1185">Reference proteome</keyword>
<evidence type="ECO:0000313" key="4">
    <source>
        <dbReference type="Proteomes" id="UP000288178"/>
    </source>
</evidence>
<evidence type="ECO:0000256" key="2">
    <source>
        <dbReference type="SAM" id="Phobius"/>
    </source>
</evidence>
<feature type="region of interest" description="Disordered" evidence="1">
    <location>
        <begin position="226"/>
        <end position="251"/>
    </location>
</feature>
<feature type="transmembrane region" description="Helical" evidence="2">
    <location>
        <begin position="159"/>
        <end position="182"/>
    </location>
</feature>
<organism evidence="3 4">
    <name type="scientific">Rubrivivax albus</name>
    <dbReference type="NCBI Taxonomy" id="2499835"/>
    <lineage>
        <taxon>Bacteria</taxon>
        <taxon>Pseudomonadati</taxon>
        <taxon>Pseudomonadota</taxon>
        <taxon>Betaproteobacteria</taxon>
        <taxon>Burkholderiales</taxon>
        <taxon>Sphaerotilaceae</taxon>
        <taxon>Rubrivivax</taxon>
    </lineage>
</organism>
<proteinExistence type="predicted"/>
<sequence length="393" mass="41133">MHTLRPADLAARVVAWHHRHPLARRIVPAQVVGIGVVSLPFALREAAPDGAAAAAPPLTPIFDAHWMYGVDTAALHHFVLAHGTYPLDAAAHWPWRHVDADLPRAHAADAQGLEGRTARHLLSAVIEVDGRRSRVLVAPAAPLTSAPVFGRRLFDARRVAGGIGSGALAAGLLAGSVAFVLAPSHDTTTIAEVPAAASAASASGNLVAHGALVAHETTTESAAVAGDVTHPSDTPAAASAPQAHTVADAEATTAEPAFRPADVSPMLQDAAAAGPLVRIRPTLTEDERRQARVQAEALRPSPAASSPAESLLKGPVYALATAPLRTRDDAQAQQVLLHSLKAQVATPVPTQLDVMPAGRRWRVVWWPHPQAEEAERLRLEASARGLKLEVIAF</sequence>
<gene>
    <name evidence="3" type="ORF">ENE75_20195</name>
</gene>
<keyword evidence="2" id="KW-0472">Membrane</keyword>